<dbReference type="EMBL" id="AB636413">
    <property type="protein sequence ID" value="BAK53482.1"/>
    <property type="molecule type" value="mRNA"/>
</dbReference>
<evidence type="ECO:0000256" key="2">
    <source>
        <dbReference type="ARBA" id="ARBA00022490"/>
    </source>
</evidence>
<keyword evidence="3 5" id="KW-0647">Proteasome</keyword>
<dbReference type="PROSITE" id="PS51475">
    <property type="entry name" value="PROTEASOME_ALPHA_2"/>
    <property type="match status" value="1"/>
</dbReference>
<feature type="region of interest" description="Disordered" evidence="7">
    <location>
        <begin position="247"/>
        <end position="285"/>
    </location>
</feature>
<dbReference type="FunFam" id="3.60.20.10:FF:000063">
    <property type="entry name" value="Proteasome subunit alpha type"/>
    <property type="match status" value="1"/>
</dbReference>
<dbReference type="Gene3D" id="3.60.20.10">
    <property type="entry name" value="Glutamine Phosphoribosylpyrophosphate, subunit 1, domain 1"/>
    <property type="match status" value="1"/>
</dbReference>
<dbReference type="InterPro" id="IPR035144">
    <property type="entry name" value="Proteasome_alpha1"/>
</dbReference>
<evidence type="ECO:0000256" key="1">
    <source>
        <dbReference type="ARBA" id="ARBA00003876"/>
    </source>
</evidence>
<evidence type="ECO:0000256" key="6">
    <source>
        <dbReference type="RuleBase" id="RU000551"/>
    </source>
</evidence>
<organism evidence="9">
    <name type="scientific">Halocynthia roretzi</name>
    <name type="common">Sea squirt</name>
    <name type="synonym">Cynthia roretzi</name>
    <dbReference type="NCBI Taxonomy" id="7729"/>
    <lineage>
        <taxon>Eukaryota</taxon>
        <taxon>Metazoa</taxon>
        <taxon>Chordata</taxon>
        <taxon>Tunicata</taxon>
        <taxon>Ascidiacea</taxon>
        <taxon>Stolidobranchia</taxon>
        <taxon>Pyuridae</taxon>
        <taxon>Halocynthia</taxon>
    </lineage>
</organism>
<name>F8WRK8_HALRO</name>
<evidence type="ECO:0000259" key="8">
    <source>
        <dbReference type="PROSITE" id="PS00388"/>
    </source>
</evidence>
<evidence type="ECO:0000256" key="4">
    <source>
        <dbReference type="ARBA" id="ARBA00023242"/>
    </source>
</evidence>
<dbReference type="InterPro" id="IPR050115">
    <property type="entry name" value="Proteasome_alpha"/>
</dbReference>
<dbReference type="InterPro" id="IPR029055">
    <property type="entry name" value="Ntn_hydrolases_N"/>
</dbReference>
<dbReference type="GO" id="GO:0005634">
    <property type="term" value="C:nucleus"/>
    <property type="evidence" value="ECO:0007669"/>
    <property type="project" value="UniProtKB-SubCell"/>
</dbReference>
<comment type="function">
    <text evidence="1">Component of the 20S core proteasome complex involved in the proteolytic degradation of most intracellular proteins. This complex plays numerous essential roles within the cell by associating with different regulatory particles. Associated with two 19S regulatory particles, forms the 26S proteasome and thus participates in the ATP-dependent degradation of ubiquitinated proteins. The 26S proteasome plays a key role in the maintenance of protein homeostasis by removing misfolded or damaged proteins that could impair cellular functions, and by removing proteins whose functions are no longer required. Associated with the PA200 or PA28, the 20S proteasome mediates ubiquitin-independent protein degradation. This type of proteolysis is required in several pathways including spermatogenesis (20S-PA200 complex) or generation of a subset of MHC class I-presented antigenic peptides (20S-PA28 complex).</text>
</comment>
<dbReference type="InterPro" id="IPR001353">
    <property type="entry name" value="Proteasome_sua/b"/>
</dbReference>
<proteinExistence type="evidence at transcript level"/>
<dbReference type="InterPro" id="IPR023332">
    <property type="entry name" value="Proteasome_alpha-type"/>
</dbReference>
<keyword evidence="2 6" id="KW-0963">Cytoplasm</keyword>
<dbReference type="GO" id="GO:0019773">
    <property type="term" value="C:proteasome core complex, alpha-subunit complex"/>
    <property type="evidence" value="ECO:0007669"/>
    <property type="project" value="UniProtKB-UniRule"/>
</dbReference>
<dbReference type="AlphaFoldDB" id="F8WRK8"/>
<dbReference type="SMART" id="SM00948">
    <property type="entry name" value="Proteasome_A_N"/>
    <property type="match status" value="1"/>
</dbReference>
<dbReference type="Pfam" id="PF10584">
    <property type="entry name" value="Proteasome_A_N"/>
    <property type="match status" value="1"/>
</dbReference>
<comment type="subunit">
    <text evidence="6">The 26S proteasome consists of a 20S proteasome core and two 19S regulatory subunits.</text>
</comment>
<gene>
    <name evidence="9" type="primary">PSMA1</name>
</gene>
<feature type="domain" description="Proteasome alpha-type subunits" evidence="8">
    <location>
        <begin position="6"/>
        <end position="28"/>
    </location>
</feature>
<reference evidence="9" key="1">
    <citation type="journal article" date="2011" name="Biochem. Biophys. Res. Commun.">
        <title>Sperm-specific C-terminal processing of the proteasome PSMA1/alpha6 subunit.</title>
        <authorList>
            <person name="Yokota N."/>
            <person name="Kataoka Y."/>
            <person name="Hashii N."/>
            <person name="Kawasaki N."/>
            <person name="Sawada H."/>
        </authorList>
    </citation>
    <scope>NUCLEOTIDE SEQUENCE</scope>
</reference>
<evidence type="ECO:0000256" key="7">
    <source>
        <dbReference type="SAM" id="MobiDB-lite"/>
    </source>
</evidence>
<keyword evidence="9" id="KW-0496">Mitochondrion</keyword>
<keyword evidence="4 6" id="KW-0539">Nucleus</keyword>
<geneLocation type="mitochondrion" evidence="9"/>
<comment type="subcellular location">
    <subcellularLocation>
        <location evidence="6">Cytoplasm</location>
    </subcellularLocation>
    <subcellularLocation>
        <location evidence="6">Nucleus</location>
    </subcellularLocation>
</comment>
<dbReference type="GO" id="GO:0006511">
    <property type="term" value="P:ubiquitin-dependent protein catabolic process"/>
    <property type="evidence" value="ECO:0007669"/>
    <property type="project" value="InterPro"/>
</dbReference>
<protein>
    <recommendedName>
        <fullName evidence="6">Proteasome subunit alpha type</fullName>
    </recommendedName>
</protein>
<evidence type="ECO:0000313" key="9">
    <source>
        <dbReference type="EMBL" id="BAK53482.1"/>
    </source>
</evidence>
<evidence type="ECO:0000256" key="5">
    <source>
        <dbReference type="PROSITE-ProRule" id="PRU00808"/>
    </source>
</evidence>
<dbReference type="Pfam" id="PF00227">
    <property type="entry name" value="Proteasome"/>
    <property type="match status" value="1"/>
</dbReference>
<comment type="similarity">
    <text evidence="5 6">Belongs to the peptidase T1A family.</text>
</comment>
<evidence type="ECO:0000256" key="3">
    <source>
        <dbReference type="ARBA" id="ARBA00022942"/>
    </source>
</evidence>
<dbReference type="PROSITE" id="PS00388">
    <property type="entry name" value="PROTEASOME_ALPHA_1"/>
    <property type="match status" value="1"/>
</dbReference>
<dbReference type="GO" id="GO:0005737">
    <property type="term" value="C:cytoplasm"/>
    <property type="evidence" value="ECO:0007669"/>
    <property type="project" value="UniProtKB-SubCell"/>
</dbReference>
<dbReference type="PANTHER" id="PTHR11599">
    <property type="entry name" value="PROTEASOME SUBUNIT ALPHA/BETA"/>
    <property type="match status" value="1"/>
</dbReference>
<sequence length="285" mass="30423">MFRNQYDNDVTVWSPQGRIHQIEYAMEAVKQGSATVGLKSKTHAVLVALKGAQSDLTAHQKKLLRMAPHVAIGIAGLTADGGSLGNFMGKECLHSDFVFEGRLPISGLVNSVGNKTQAPTQGYGRRPVGVGILVAGYDDQGPHIFQTCPSANFYNCKAMAMGSRSQSAGTYLERNCKKFLDCSVDELVNHGLLALGETLPSEQELSISNCSVAIVGKAQDVVMYEDEKVEPFLTGIEETKAAVAADVPMQQDQEVGQGELSGLVPPVSGQPPQDKDDAQPMDTDG</sequence>
<dbReference type="SUPFAM" id="SSF56235">
    <property type="entry name" value="N-terminal nucleophile aminohydrolases (Ntn hydrolases)"/>
    <property type="match status" value="1"/>
</dbReference>
<dbReference type="CDD" id="cd03749">
    <property type="entry name" value="proteasome_alpha_type_1"/>
    <property type="match status" value="1"/>
</dbReference>
<dbReference type="InterPro" id="IPR000426">
    <property type="entry name" value="Proteasome_asu_N"/>
</dbReference>
<accession>F8WRK8</accession>